<keyword evidence="10" id="KW-1185">Reference proteome</keyword>
<proteinExistence type="inferred from homology"/>
<dbReference type="GO" id="GO:0008742">
    <property type="term" value="F:L-ribulose-phosphate 4-epimerase activity"/>
    <property type="evidence" value="ECO:0007669"/>
    <property type="project" value="UniProtKB-EC"/>
</dbReference>
<feature type="domain" description="Class II aldolase/adducin N-terminal" evidence="8">
    <location>
        <begin position="15"/>
        <end position="193"/>
    </location>
</feature>
<comment type="cofactor">
    <cofactor evidence="2">
        <name>Zn(2+)</name>
        <dbReference type="ChEBI" id="CHEBI:29105"/>
    </cofactor>
</comment>
<dbReference type="GO" id="GO:0016832">
    <property type="term" value="F:aldehyde-lyase activity"/>
    <property type="evidence" value="ECO:0007669"/>
    <property type="project" value="TreeGrafter"/>
</dbReference>
<gene>
    <name evidence="9" type="ORF">ISN26_07585</name>
</gene>
<evidence type="ECO:0000256" key="1">
    <source>
        <dbReference type="ARBA" id="ARBA00001726"/>
    </source>
</evidence>
<comment type="similarity">
    <text evidence="3">Belongs to the aldolase class II family. AraD/FucA subfamily.</text>
</comment>
<dbReference type="InterPro" id="IPR050197">
    <property type="entry name" value="Aldolase_class_II_sugar_metab"/>
</dbReference>
<reference evidence="9" key="1">
    <citation type="submission" date="2020-10" db="EMBL/GenBank/DDBJ databases">
        <title>An improved Amphimedon queenslandica hologenome assembly reveals how three proteobacterial symbionts can extend the metabolic phenotypic of their marine sponge host.</title>
        <authorList>
            <person name="Degnan B."/>
            <person name="Degnan S."/>
            <person name="Xiang X."/>
        </authorList>
    </citation>
    <scope>NUCLEOTIDE SEQUENCE</scope>
    <source>
        <strain evidence="9">AqS2</strain>
    </source>
</reference>
<dbReference type="SUPFAM" id="SSF53639">
    <property type="entry name" value="AraD/HMP-PK domain-like"/>
    <property type="match status" value="1"/>
</dbReference>
<name>A0A930XYN3_9GAMM</name>
<evidence type="ECO:0000256" key="7">
    <source>
        <dbReference type="SAM" id="MobiDB-lite"/>
    </source>
</evidence>
<evidence type="ECO:0000256" key="4">
    <source>
        <dbReference type="ARBA" id="ARBA00013186"/>
    </source>
</evidence>
<dbReference type="PANTHER" id="PTHR22789">
    <property type="entry name" value="FUCULOSE PHOSPHATE ALDOLASE"/>
    <property type="match status" value="1"/>
</dbReference>
<dbReference type="SMART" id="SM01007">
    <property type="entry name" value="Aldolase_II"/>
    <property type="match status" value="1"/>
</dbReference>
<dbReference type="GO" id="GO:0005829">
    <property type="term" value="C:cytosol"/>
    <property type="evidence" value="ECO:0007669"/>
    <property type="project" value="TreeGrafter"/>
</dbReference>
<evidence type="ECO:0000256" key="2">
    <source>
        <dbReference type="ARBA" id="ARBA00001947"/>
    </source>
</evidence>
<dbReference type="AlphaFoldDB" id="A0A930XYN3"/>
<sequence>MSAKPDPAELKQAMERVAAAARRAFGLGLQSNAGGNLSLRLRSAEAIVIKPSGVGFAECGPANLQLVHLDGRVEPSEHKPSKDLGFHLEIYRRRPDVGGIVHCHSPWATGYASAGIEIPCLTVQTVEKIGRIPLIPLAAGVGAQTEEEIGPVFADPAVRGAVLANHGSVGVGPDIEAAGHIAEIIEETAHIAFVRDALLAANSLPAPPAPQLGTPAESRRRKQEEKKKGG</sequence>
<evidence type="ECO:0000259" key="8">
    <source>
        <dbReference type="SMART" id="SM01007"/>
    </source>
</evidence>
<evidence type="ECO:0000256" key="5">
    <source>
        <dbReference type="ARBA" id="ARBA00022723"/>
    </source>
</evidence>
<dbReference type="GO" id="GO:0046872">
    <property type="term" value="F:metal ion binding"/>
    <property type="evidence" value="ECO:0007669"/>
    <property type="project" value="UniProtKB-KW"/>
</dbReference>
<keyword evidence="6" id="KW-0862">Zinc</keyword>
<protein>
    <recommendedName>
        <fullName evidence="4">L-ribulose-5-phosphate 4-epimerase</fullName>
        <ecNumber evidence="4">5.1.3.4</ecNumber>
    </recommendedName>
</protein>
<dbReference type="PANTHER" id="PTHR22789:SF8">
    <property type="entry name" value="L-RIBULOSE-5-PHOSPHATE 4-EPIMERASE SGBE"/>
    <property type="match status" value="1"/>
</dbReference>
<comment type="catalytic activity">
    <reaction evidence="1">
        <text>L-ribulose 5-phosphate = D-xylulose 5-phosphate</text>
        <dbReference type="Rhea" id="RHEA:22368"/>
        <dbReference type="ChEBI" id="CHEBI:57737"/>
        <dbReference type="ChEBI" id="CHEBI:58226"/>
        <dbReference type="EC" id="5.1.3.4"/>
    </reaction>
</comment>
<accession>A0A930XYN3</accession>
<dbReference type="InterPro" id="IPR001303">
    <property type="entry name" value="Aldolase_II/adducin_N"/>
</dbReference>
<organism evidence="9 10">
    <name type="scientific">Candidatus Amphirhobacter heronislandensis</name>
    <dbReference type="NCBI Taxonomy" id="1732024"/>
    <lineage>
        <taxon>Bacteria</taxon>
        <taxon>Pseudomonadati</taxon>
        <taxon>Pseudomonadota</taxon>
        <taxon>Gammaproteobacteria</taxon>
        <taxon>Candidatus Tethybacterales</taxon>
        <taxon>Candidatus Tethybacteraceae</taxon>
        <taxon>Candidatus Amphirhobacter</taxon>
    </lineage>
</organism>
<evidence type="ECO:0000256" key="3">
    <source>
        <dbReference type="ARBA" id="ARBA00010037"/>
    </source>
</evidence>
<dbReference type="EC" id="5.1.3.4" evidence="4"/>
<evidence type="ECO:0000313" key="9">
    <source>
        <dbReference type="EMBL" id="MBF2735909.1"/>
    </source>
</evidence>
<dbReference type="EMBL" id="JADHEI010000055">
    <property type="protein sequence ID" value="MBF2735909.1"/>
    <property type="molecule type" value="Genomic_DNA"/>
</dbReference>
<dbReference type="Pfam" id="PF00596">
    <property type="entry name" value="Aldolase_II"/>
    <property type="match status" value="1"/>
</dbReference>
<dbReference type="Gene3D" id="3.40.225.10">
    <property type="entry name" value="Class II aldolase/adducin N-terminal domain"/>
    <property type="match status" value="1"/>
</dbReference>
<evidence type="ECO:0000313" key="10">
    <source>
        <dbReference type="Proteomes" id="UP000604381"/>
    </source>
</evidence>
<keyword evidence="5" id="KW-0479">Metal-binding</keyword>
<dbReference type="InterPro" id="IPR036409">
    <property type="entry name" value="Aldolase_II/adducin_N_sf"/>
</dbReference>
<feature type="region of interest" description="Disordered" evidence="7">
    <location>
        <begin position="204"/>
        <end position="230"/>
    </location>
</feature>
<dbReference type="GO" id="GO:0019323">
    <property type="term" value="P:pentose catabolic process"/>
    <property type="evidence" value="ECO:0007669"/>
    <property type="project" value="TreeGrafter"/>
</dbReference>
<evidence type="ECO:0000256" key="6">
    <source>
        <dbReference type="ARBA" id="ARBA00022833"/>
    </source>
</evidence>
<dbReference type="Proteomes" id="UP000604381">
    <property type="component" value="Unassembled WGS sequence"/>
</dbReference>
<comment type="caution">
    <text evidence="9">The sequence shown here is derived from an EMBL/GenBank/DDBJ whole genome shotgun (WGS) entry which is preliminary data.</text>
</comment>